<sequence length="239" mass="25880">MARSFCVPCGGKAYLTFTIGEPALRAQGLSLQTWTSSFVLASLLHKLTVDFTSPAPIAVLELGAGTGLVGLAAAALWKVPVVLSDLPSFVSGLAGNVNLNAATVKGLVRCGSLDWSSPDSLTLQDGSIFEADKQQARVILAADTIYSEEHPELLSKTILRWLAPGPSSRAILTYPLRVAYLDQIRELWGLLEAGGLEPIGDGQEQDDNVHDWDDECLCEWSVWKWKQDGDRVDQRSVNT</sequence>
<dbReference type="STRING" id="5601.A0A0D2FIE5"/>
<dbReference type="GO" id="GO:0008757">
    <property type="term" value="F:S-adenosylmethionine-dependent methyltransferase activity"/>
    <property type="evidence" value="ECO:0007669"/>
    <property type="project" value="UniProtKB-ARBA"/>
</dbReference>
<evidence type="ECO:0000313" key="2">
    <source>
        <dbReference type="Proteomes" id="UP000054266"/>
    </source>
</evidence>
<dbReference type="PANTHER" id="PTHR14614">
    <property type="entry name" value="HEPATOCELLULAR CARCINOMA-ASSOCIATED ANTIGEN"/>
    <property type="match status" value="1"/>
</dbReference>
<dbReference type="Gene3D" id="3.40.50.150">
    <property type="entry name" value="Vaccinia Virus protein VP39"/>
    <property type="match status" value="1"/>
</dbReference>
<dbReference type="HOGENOM" id="CLU_049351_2_0_1"/>
<proteinExistence type="predicted"/>
<organism evidence="1 2">
    <name type="scientific">Phialophora macrospora</name>
    <dbReference type="NCBI Taxonomy" id="1851006"/>
    <lineage>
        <taxon>Eukaryota</taxon>
        <taxon>Fungi</taxon>
        <taxon>Dikarya</taxon>
        <taxon>Ascomycota</taxon>
        <taxon>Pezizomycotina</taxon>
        <taxon>Eurotiomycetes</taxon>
        <taxon>Chaetothyriomycetidae</taxon>
        <taxon>Chaetothyriales</taxon>
        <taxon>Herpotrichiellaceae</taxon>
        <taxon>Phialophora</taxon>
    </lineage>
</organism>
<reference evidence="1 2" key="1">
    <citation type="submission" date="2015-01" db="EMBL/GenBank/DDBJ databases">
        <title>The Genome Sequence of Capronia semiimmersa CBS27337.</title>
        <authorList>
            <consortium name="The Broad Institute Genomics Platform"/>
            <person name="Cuomo C."/>
            <person name="de Hoog S."/>
            <person name="Gorbushina A."/>
            <person name="Stielow B."/>
            <person name="Teixiera M."/>
            <person name="Abouelleil A."/>
            <person name="Chapman S.B."/>
            <person name="Priest M."/>
            <person name="Young S.K."/>
            <person name="Wortman J."/>
            <person name="Nusbaum C."/>
            <person name="Birren B."/>
        </authorList>
    </citation>
    <scope>NUCLEOTIDE SEQUENCE [LARGE SCALE GENOMIC DNA]</scope>
    <source>
        <strain evidence="1 2">CBS 27337</strain>
    </source>
</reference>
<dbReference type="InterPro" id="IPR019410">
    <property type="entry name" value="Methyltransf_16"/>
</dbReference>
<dbReference type="GO" id="GO:0005829">
    <property type="term" value="C:cytosol"/>
    <property type="evidence" value="ECO:0007669"/>
    <property type="project" value="TreeGrafter"/>
</dbReference>
<dbReference type="AlphaFoldDB" id="A0A0D2FIE5"/>
<protein>
    <submittedName>
        <fullName evidence="1">Uncharacterized protein</fullName>
    </submittedName>
</protein>
<evidence type="ECO:0000313" key="1">
    <source>
        <dbReference type="EMBL" id="KIW66495.1"/>
    </source>
</evidence>
<dbReference type="SUPFAM" id="SSF53335">
    <property type="entry name" value="S-adenosyl-L-methionine-dependent methyltransferases"/>
    <property type="match status" value="1"/>
</dbReference>
<dbReference type="PANTHER" id="PTHR14614:SF156">
    <property type="entry name" value="PROTEIN-LYSINE N-METHYLTRANSFERASE EFM2"/>
    <property type="match status" value="1"/>
</dbReference>
<accession>A0A0D2FIE5</accession>
<dbReference type="Proteomes" id="UP000054266">
    <property type="component" value="Unassembled WGS sequence"/>
</dbReference>
<gene>
    <name evidence="1" type="ORF">PV04_05826</name>
</gene>
<name>A0A0D2FIE5_9EURO</name>
<dbReference type="EMBL" id="KN846959">
    <property type="protein sequence ID" value="KIW66495.1"/>
    <property type="molecule type" value="Genomic_DNA"/>
</dbReference>
<keyword evidence="2" id="KW-1185">Reference proteome</keyword>
<dbReference type="Pfam" id="PF10294">
    <property type="entry name" value="Methyltransf_16"/>
    <property type="match status" value="1"/>
</dbReference>
<dbReference type="InterPro" id="IPR029063">
    <property type="entry name" value="SAM-dependent_MTases_sf"/>
</dbReference>